<dbReference type="AlphaFoldDB" id="A0A3Q7EXR6"/>
<evidence type="ECO:0000313" key="2">
    <source>
        <dbReference type="Proteomes" id="UP000004994"/>
    </source>
</evidence>
<accession>A0A3Q7EXR6</accession>
<dbReference type="EnsemblPlants" id="Solyc02g032983.1.1">
    <property type="protein sequence ID" value="Solyc02g032983.1.1"/>
    <property type="gene ID" value="Solyc02g032983.1"/>
</dbReference>
<keyword evidence="2" id="KW-1185">Reference proteome</keyword>
<sequence length="99" mass="10874">MNLGLGKLALLPFDIDTPPRTDISRDVEFRSSAYKRWQNVVNLDMLHQDAANLDMPHQDAANLDMPHQDAATLAGNVAGQTVCHPVWACHAQSPIKTSV</sequence>
<name>A0A3Q7EXR6_SOLLC</name>
<dbReference type="InParanoid" id="A0A3Q7EXR6"/>
<evidence type="ECO:0000313" key="1">
    <source>
        <dbReference type="EnsemblPlants" id="Solyc02g032983.1.1"/>
    </source>
</evidence>
<protein>
    <submittedName>
        <fullName evidence="1">Uncharacterized protein</fullName>
    </submittedName>
</protein>
<reference evidence="1" key="2">
    <citation type="submission" date="2019-01" db="UniProtKB">
        <authorList>
            <consortium name="EnsemblPlants"/>
        </authorList>
    </citation>
    <scope>IDENTIFICATION</scope>
    <source>
        <strain evidence="1">cv. Heinz 1706</strain>
    </source>
</reference>
<organism evidence="1">
    <name type="scientific">Solanum lycopersicum</name>
    <name type="common">Tomato</name>
    <name type="synonym">Lycopersicon esculentum</name>
    <dbReference type="NCBI Taxonomy" id="4081"/>
    <lineage>
        <taxon>Eukaryota</taxon>
        <taxon>Viridiplantae</taxon>
        <taxon>Streptophyta</taxon>
        <taxon>Embryophyta</taxon>
        <taxon>Tracheophyta</taxon>
        <taxon>Spermatophyta</taxon>
        <taxon>Magnoliopsida</taxon>
        <taxon>eudicotyledons</taxon>
        <taxon>Gunneridae</taxon>
        <taxon>Pentapetalae</taxon>
        <taxon>asterids</taxon>
        <taxon>lamiids</taxon>
        <taxon>Solanales</taxon>
        <taxon>Solanaceae</taxon>
        <taxon>Solanoideae</taxon>
        <taxon>Solaneae</taxon>
        <taxon>Solanum</taxon>
        <taxon>Solanum subgen. Lycopersicon</taxon>
    </lineage>
</organism>
<reference evidence="1" key="1">
    <citation type="journal article" date="2012" name="Nature">
        <title>The tomato genome sequence provides insights into fleshy fruit evolution.</title>
        <authorList>
            <consortium name="Tomato Genome Consortium"/>
        </authorList>
    </citation>
    <scope>NUCLEOTIDE SEQUENCE [LARGE SCALE GENOMIC DNA]</scope>
    <source>
        <strain evidence="1">cv. Heinz 1706</strain>
    </source>
</reference>
<dbReference type="Proteomes" id="UP000004994">
    <property type="component" value="Chromosome 2"/>
</dbReference>
<proteinExistence type="predicted"/>
<dbReference type="Gramene" id="Solyc02g032983.1.1">
    <property type="protein sequence ID" value="Solyc02g032983.1.1"/>
    <property type="gene ID" value="Solyc02g032983.1"/>
</dbReference>